<dbReference type="PANTHER" id="PTHR40841:SF2">
    <property type="entry name" value="SIDEROPHORE-DEGRADING ESTERASE (EUROFUNG)"/>
    <property type="match status" value="1"/>
</dbReference>
<evidence type="ECO:0000256" key="3">
    <source>
        <dbReference type="ARBA" id="ARBA00005874"/>
    </source>
</evidence>
<dbReference type="EMBL" id="FUYM01000002">
    <property type="protein sequence ID" value="SKB43383.1"/>
    <property type="molecule type" value="Genomic_DNA"/>
</dbReference>
<dbReference type="RefSeq" id="WP_079647297.1">
    <property type="nucleotide sequence ID" value="NZ_FUYM01000002.1"/>
</dbReference>
<keyword evidence="6 9" id="KW-0378">Hydrolase</keyword>
<dbReference type="GO" id="GO:0004144">
    <property type="term" value="F:diacylglycerol O-acyltransferase activity"/>
    <property type="evidence" value="ECO:0007669"/>
    <property type="project" value="UniProtKB-EC"/>
</dbReference>
<comment type="catalytic activity">
    <reaction evidence="8">
        <text>an acyl-CoA + a 1,2-diacyl-sn-glycerol = a triacyl-sn-glycerol + CoA</text>
        <dbReference type="Rhea" id="RHEA:10868"/>
        <dbReference type="ChEBI" id="CHEBI:17815"/>
        <dbReference type="ChEBI" id="CHEBI:57287"/>
        <dbReference type="ChEBI" id="CHEBI:58342"/>
        <dbReference type="ChEBI" id="CHEBI:64615"/>
        <dbReference type="EC" id="2.3.1.20"/>
    </reaction>
</comment>
<evidence type="ECO:0000256" key="5">
    <source>
        <dbReference type="ARBA" id="ARBA00013244"/>
    </source>
</evidence>
<evidence type="ECO:0000256" key="4">
    <source>
        <dbReference type="ARBA" id="ARBA00012820"/>
    </source>
</evidence>
<dbReference type="Proteomes" id="UP000189818">
    <property type="component" value="Unassembled WGS sequence"/>
</dbReference>
<dbReference type="InterPro" id="IPR006311">
    <property type="entry name" value="TAT_signal"/>
</dbReference>
<dbReference type="AlphaFoldDB" id="A0A1T5B906"/>
<dbReference type="PROSITE" id="PS51318">
    <property type="entry name" value="TAT"/>
    <property type="match status" value="1"/>
</dbReference>
<sequence>MTQSDISRRNILFGAAAVAAAGGQALARPQKRKVATPRKLAGIDRSEERLLVGADGQRFLIQIAYPHAVEPDLPLMIRGRKPVPIYVLDGWDNFATVVGLVRMMQWGGSVPPCLVVGIGYADPVAAEKGSRRRYDLTPTPNGPDTKIRYGGSAPFRSFLRQQVKPLIEREFTVDVARSTLVGHSLGGLFALETALCEPSLFPNVLALSPSLWFDNHLVLGQLNAALKAGAPFPRIVALAGDREQQITRGDYNMTRNVEIFGEHVAAAGRAADIFAGVLEDTTHHTIQGQGTTFGLRKLLDPTPPSLRSGCVKAA</sequence>
<comment type="catalytic activity">
    <reaction evidence="1">
        <text>2 alpha,alpha'-trehalose 6-mycolate = alpha,alpha'-trehalose 6,6'-bismycolate + alpha,alpha-trehalose</text>
        <dbReference type="Rhea" id="RHEA:23472"/>
        <dbReference type="ChEBI" id="CHEBI:16551"/>
        <dbReference type="ChEBI" id="CHEBI:18195"/>
        <dbReference type="ChEBI" id="CHEBI:18234"/>
        <dbReference type="EC" id="2.3.1.122"/>
    </reaction>
</comment>
<gene>
    <name evidence="9" type="ORF">SAMN06295920_102574</name>
</gene>
<organism evidence="9 10">
    <name type="scientific">Rhizorhabdus histidinilytica</name>
    <dbReference type="NCBI Taxonomy" id="439228"/>
    <lineage>
        <taxon>Bacteria</taxon>
        <taxon>Pseudomonadati</taxon>
        <taxon>Pseudomonadota</taxon>
        <taxon>Alphaproteobacteria</taxon>
        <taxon>Sphingomonadales</taxon>
        <taxon>Sphingomonadaceae</taxon>
        <taxon>Rhizorhabdus</taxon>
    </lineage>
</organism>
<accession>A0A1T5B906</accession>
<dbReference type="Pfam" id="PF00756">
    <property type="entry name" value="Esterase"/>
    <property type="match status" value="1"/>
</dbReference>
<dbReference type="GO" id="GO:0050348">
    <property type="term" value="F:trehalose O-mycolyltransferase activity"/>
    <property type="evidence" value="ECO:0007669"/>
    <property type="project" value="UniProtKB-EC"/>
</dbReference>
<dbReference type="EC" id="2.3.1.122" evidence="4"/>
<keyword evidence="10" id="KW-1185">Reference proteome</keyword>
<dbReference type="InterPro" id="IPR000801">
    <property type="entry name" value="Esterase-like"/>
</dbReference>
<evidence type="ECO:0000256" key="8">
    <source>
        <dbReference type="ARBA" id="ARBA00048109"/>
    </source>
</evidence>
<proteinExistence type="inferred from homology"/>
<reference evidence="10" key="1">
    <citation type="submission" date="2017-02" db="EMBL/GenBank/DDBJ databases">
        <authorList>
            <person name="Varghese N."/>
            <person name="Submissions S."/>
        </authorList>
    </citation>
    <scope>NUCLEOTIDE SEQUENCE [LARGE SCALE GENOMIC DNA]</scope>
    <source>
        <strain evidence="10">UM2</strain>
    </source>
</reference>
<name>A0A1T5B906_9SPHN</name>
<dbReference type="PANTHER" id="PTHR40841">
    <property type="entry name" value="SIDEROPHORE TRIACETYLFUSARININE C ESTERASE"/>
    <property type="match status" value="1"/>
</dbReference>
<dbReference type="EC" id="2.3.1.20" evidence="5"/>
<evidence type="ECO:0000313" key="9">
    <source>
        <dbReference type="EMBL" id="SKB43383.1"/>
    </source>
</evidence>
<dbReference type="SUPFAM" id="SSF53474">
    <property type="entry name" value="alpha/beta-Hydrolases"/>
    <property type="match status" value="1"/>
</dbReference>
<dbReference type="Gene3D" id="3.40.50.1820">
    <property type="entry name" value="alpha/beta hydrolase"/>
    <property type="match status" value="1"/>
</dbReference>
<evidence type="ECO:0000256" key="2">
    <source>
        <dbReference type="ARBA" id="ARBA00005622"/>
    </source>
</evidence>
<comment type="similarity">
    <text evidence="3">Belongs to the mycobacterial A85 antigen family.</text>
</comment>
<comment type="similarity">
    <text evidence="2">Belongs to the esterase D family.</text>
</comment>
<dbReference type="GO" id="GO:0016788">
    <property type="term" value="F:hydrolase activity, acting on ester bonds"/>
    <property type="evidence" value="ECO:0007669"/>
    <property type="project" value="TreeGrafter"/>
</dbReference>
<dbReference type="OrthoDB" id="5523653at2"/>
<evidence type="ECO:0000256" key="6">
    <source>
        <dbReference type="ARBA" id="ARBA00022801"/>
    </source>
</evidence>
<dbReference type="STRING" id="439228.SAMN06295920_102574"/>
<protein>
    <recommendedName>
        <fullName evidence="7">Acyl-CoA:diacylglycerol acyltransferase</fullName>
        <ecNumber evidence="4">2.3.1.122</ecNumber>
        <ecNumber evidence="5">2.3.1.20</ecNumber>
    </recommendedName>
</protein>
<dbReference type="InterPro" id="IPR052558">
    <property type="entry name" value="Siderophore_Hydrolase_D"/>
</dbReference>
<evidence type="ECO:0000313" key="10">
    <source>
        <dbReference type="Proteomes" id="UP000189818"/>
    </source>
</evidence>
<evidence type="ECO:0000256" key="1">
    <source>
        <dbReference type="ARBA" id="ARBA00000697"/>
    </source>
</evidence>
<evidence type="ECO:0000256" key="7">
    <source>
        <dbReference type="ARBA" id="ARBA00032572"/>
    </source>
</evidence>
<dbReference type="InterPro" id="IPR029058">
    <property type="entry name" value="AB_hydrolase_fold"/>
</dbReference>